<reference evidence="5" key="2">
    <citation type="submission" date="2021-02" db="EMBL/GenBank/DDBJ databases">
        <authorList>
            <person name="Merkel A.Y."/>
        </authorList>
    </citation>
    <scope>NUCLEOTIDE SEQUENCE</scope>
    <source>
        <strain evidence="5">T05b</strain>
    </source>
</reference>
<evidence type="ECO:0000313" key="6">
    <source>
        <dbReference type="Proteomes" id="UP000703590"/>
    </source>
</evidence>
<dbReference type="Gene3D" id="3.40.50.1980">
    <property type="entry name" value="Nitrogenase molybdenum iron protein domain"/>
    <property type="match status" value="2"/>
</dbReference>
<evidence type="ECO:0000256" key="4">
    <source>
        <dbReference type="SAM" id="MobiDB-lite"/>
    </source>
</evidence>
<gene>
    <name evidence="5" type="ORF">JWV37_03970</name>
</gene>
<protein>
    <submittedName>
        <fullName evidence="5">Zinc ABC transporter substrate-binding protein</fullName>
    </submittedName>
</protein>
<evidence type="ECO:0000313" key="5">
    <source>
        <dbReference type="EMBL" id="MBN2963930.1"/>
    </source>
</evidence>
<dbReference type="SUPFAM" id="SSF53807">
    <property type="entry name" value="Helical backbone' metal receptor"/>
    <property type="match status" value="1"/>
</dbReference>
<keyword evidence="6" id="KW-1185">Reference proteome</keyword>
<dbReference type="PANTHER" id="PTHR42953">
    <property type="entry name" value="HIGH-AFFINITY ZINC UPTAKE SYSTEM PROTEIN ZNUA-RELATED"/>
    <property type="match status" value="1"/>
</dbReference>
<keyword evidence="3" id="KW-0732">Signal</keyword>
<evidence type="ECO:0000256" key="3">
    <source>
        <dbReference type="ARBA" id="ARBA00022729"/>
    </source>
</evidence>
<dbReference type="RefSeq" id="WP_205458481.1">
    <property type="nucleotide sequence ID" value="NZ_JAFHKK010000006.1"/>
</dbReference>
<proteinExistence type="inferred from homology"/>
<feature type="compositionally biased region" description="Basic and acidic residues" evidence="4">
    <location>
        <begin position="104"/>
        <end position="126"/>
    </location>
</feature>
<dbReference type="Proteomes" id="UP000703590">
    <property type="component" value="Unassembled WGS sequence"/>
</dbReference>
<dbReference type="InterPro" id="IPR006127">
    <property type="entry name" value="ZnuA-like"/>
</dbReference>
<feature type="compositionally biased region" description="Basic and acidic residues" evidence="4">
    <location>
        <begin position="133"/>
        <end position="143"/>
    </location>
</feature>
<name>A0ABS2WQY3_9BACT</name>
<feature type="region of interest" description="Disordered" evidence="4">
    <location>
        <begin position="104"/>
        <end position="143"/>
    </location>
</feature>
<dbReference type="Pfam" id="PF01297">
    <property type="entry name" value="ZnuA"/>
    <property type="match status" value="1"/>
</dbReference>
<sequence>MVRLLVLFSLIFGFSYAKPVVSVSILPQHYFVEKIAGDTVEINVMVQPGHSPHTYEPRPSQMAQLEKSALYFAIGVNFEEAWIPRFKSANPALVVVETDHDVTKQPIADHDHEEDTKHKHDHGDKHDHKHAHDHQDKHEHKEGTLDPHIWLDPVLVKIQANTIANALIRAFPQHKALYEANLQDFEAELDALDAQIRTKLTGLTHRKFMIFHPNLGYLATRYNLEQVAIEIEGKEPKPAALAALIKEAKHEGVHIIFVAPQFSTKSAQVIAKEIGGSVVPLDALSKDWKNALLKSVDVLAAGLR</sequence>
<evidence type="ECO:0000256" key="1">
    <source>
        <dbReference type="ARBA" id="ARBA00011028"/>
    </source>
</evidence>
<evidence type="ECO:0000256" key="2">
    <source>
        <dbReference type="ARBA" id="ARBA00022448"/>
    </source>
</evidence>
<dbReference type="InterPro" id="IPR050492">
    <property type="entry name" value="Bact_metal-bind_prot9"/>
</dbReference>
<comment type="similarity">
    <text evidence="1">Belongs to the bacterial solute-binding protein 9 family.</text>
</comment>
<dbReference type="PANTHER" id="PTHR42953:SF3">
    <property type="entry name" value="HIGH-AFFINITY ZINC UPTAKE SYSTEM PROTEIN ZNUA"/>
    <property type="match status" value="1"/>
</dbReference>
<comment type="caution">
    <text evidence="5">The sequence shown here is derived from an EMBL/GenBank/DDBJ whole genome shotgun (WGS) entry which is preliminary data.</text>
</comment>
<dbReference type="EMBL" id="JAFHKK010000006">
    <property type="protein sequence ID" value="MBN2963930.1"/>
    <property type="molecule type" value="Genomic_DNA"/>
</dbReference>
<reference evidence="5" key="1">
    <citation type="submission" date="2021-02" db="EMBL/GenBank/DDBJ databases">
        <title>Sulfurospirillum tamanensis sp. nov.</title>
        <authorList>
            <person name="Frolova A."/>
            <person name="Merkel A."/>
            <person name="Slobodkin A."/>
        </authorList>
    </citation>
    <scope>NUCLEOTIDE SEQUENCE</scope>
    <source>
        <strain evidence="5">T05b</strain>
    </source>
</reference>
<accession>A0ABS2WQY3</accession>
<organism evidence="5 6">
    <name type="scientific">Sulfurospirillum tamanense</name>
    <dbReference type="NCBI Taxonomy" id="2813362"/>
    <lineage>
        <taxon>Bacteria</taxon>
        <taxon>Pseudomonadati</taxon>
        <taxon>Campylobacterota</taxon>
        <taxon>Epsilonproteobacteria</taxon>
        <taxon>Campylobacterales</taxon>
        <taxon>Sulfurospirillaceae</taxon>
        <taxon>Sulfurospirillum</taxon>
    </lineage>
</organism>
<keyword evidence="2" id="KW-0813">Transport</keyword>